<proteinExistence type="predicted"/>
<evidence type="ECO:0000313" key="2">
    <source>
        <dbReference type="Proteomes" id="UP001596031"/>
    </source>
</evidence>
<dbReference type="RefSeq" id="WP_379717598.1">
    <property type="nucleotide sequence ID" value="NZ_JBHSMS010000015.1"/>
</dbReference>
<reference evidence="2" key="1">
    <citation type="journal article" date="2019" name="Int. J. Syst. Evol. Microbiol.">
        <title>The Global Catalogue of Microorganisms (GCM) 10K type strain sequencing project: providing services to taxonomists for standard genome sequencing and annotation.</title>
        <authorList>
            <consortium name="The Broad Institute Genomics Platform"/>
            <consortium name="The Broad Institute Genome Sequencing Center for Infectious Disease"/>
            <person name="Wu L."/>
            <person name="Ma J."/>
        </authorList>
    </citation>
    <scope>NUCLEOTIDE SEQUENCE [LARGE SCALE GENOMIC DNA]</scope>
    <source>
        <strain evidence="2">CCUG 38813</strain>
    </source>
</reference>
<dbReference type="Gene3D" id="1.10.3210.10">
    <property type="entry name" value="Hypothetical protein af1432"/>
    <property type="match status" value="1"/>
</dbReference>
<gene>
    <name evidence="1" type="ORF">ACFPOU_04375</name>
</gene>
<keyword evidence="2" id="KW-1185">Reference proteome</keyword>
<comment type="caution">
    <text evidence="1">The sequence shown here is derived from an EMBL/GenBank/DDBJ whole genome shotgun (WGS) entry which is preliminary data.</text>
</comment>
<sequence length="218" mass="24850">MKTIEQPASAWMRLPSGQRIDLANPNPYAWTDHDLSVRLARVYRWGGESIHPIPLSVAQHSLAVLELRRVWAPKPLTVDQELRELLHDAEEALLGFDCISKLKPLLGDPLREVSDRLSKAVAVRYDLPEWTDEERVEHKRADVACAASEALYCAGWTEHEISHVLGIIEPVLKVDPLARRYECTPWEPWPSAVAVERFHVELLRLLGLRGRRQLPKLA</sequence>
<evidence type="ECO:0000313" key="1">
    <source>
        <dbReference type="EMBL" id="MFC5510363.1"/>
    </source>
</evidence>
<dbReference type="EMBL" id="JBHSMS010000015">
    <property type="protein sequence ID" value="MFC5510363.1"/>
    <property type="molecule type" value="Genomic_DNA"/>
</dbReference>
<dbReference type="Proteomes" id="UP001596031">
    <property type="component" value="Unassembled WGS sequence"/>
</dbReference>
<accession>A0ABW0PDB7</accession>
<organism evidence="1 2">
    <name type="scientific">Massilia jejuensis</name>
    <dbReference type="NCBI Taxonomy" id="648894"/>
    <lineage>
        <taxon>Bacteria</taxon>
        <taxon>Pseudomonadati</taxon>
        <taxon>Pseudomonadota</taxon>
        <taxon>Betaproteobacteria</taxon>
        <taxon>Burkholderiales</taxon>
        <taxon>Oxalobacteraceae</taxon>
        <taxon>Telluria group</taxon>
        <taxon>Massilia</taxon>
    </lineage>
</organism>
<protein>
    <submittedName>
        <fullName evidence="1">Phosphohydrolase</fullName>
    </submittedName>
</protein>
<name>A0ABW0PDB7_9BURK</name>
<dbReference type="SUPFAM" id="SSF109604">
    <property type="entry name" value="HD-domain/PDEase-like"/>
    <property type="match status" value="1"/>
</dbReference>